<dbReference type="CDD" id="cd21543">
    <property type="entry name" value="SPOC_SHARP"/>
    <property type="match status" value="1"/>
</dbReference>
<dbReference type="InterPro" id="IPR012677">
    <property type="entry name" value="Nucleotide-bd_a/b_plait_sf"/>
</dbReference>
<evidence type="ECO:0000256" key="4">
    <source>
        <dbReference type="ARBA" id="ARBA00022581"/>
    </source>
</evidence>
<feature type="compositionally biased region" description="Low complexity" evidence="11">
    <location>
        <begin position="665"/>
        <end position="675"/>
    </location>
</feature>
<feature type="domain" description="RRM" evidence="12">
    <location>
        <begin position="6"/>
        <end position="81"/>
    </location>
</feature>
<feature type="compositionally biased region" description="Basic and acidic residues" evidence="11">
    <location>
        <begin position="225"/>
        <end position="237"/>
    </location>
</feature>
<comment type="subcellular location">
    <subcellularLocation>
        <location evidence="1">Nucleus</location>
    </subcellularLocation>
</comment>
<feature type="region of interest" description="Disordered" evidence="11">
    <location>
        <begin position="3103"/>
        <end position="3165"/>
    </location>
</feature>
<dbReference type="Gene3D" id="2.40.290.10">
    <property type="match status" value="1"/>
</dbReference>
<keyword evidence="9" id="KW-0539">Nucleus</keyword>
<feature type="compositionally biased region" description="Polar residues" evidence="11">
    <location>
        <begin position="2296"/>
        <end position="2313"/>
    </location>
</feature>
<feature type="compositionally biased region" description="Basic and acidic residues" evidence="11">
    <location>
        <begin position="650"/>
        <end position="664"/>
    </location>
</feature>
<feature type="compositionally biased region" description="Basic and acidic residues" evidence="11">
    <location>
        <begin position="123"/>
        <end position="164"/>
    </location>
</feature>
<feature type="compositionally biased region" description="Low complexity" evidence="11">
    <location>
        <begin position="3255"/>
        <end position="3268"/>
    </location>
</feature>
<feature type="region of interest" description="Disordered" evidence="11">
    <location>
        <begin position="2675"/>
        <end position="2704"/>
    </location>
</feature>
<feature type="region of interest" description="Disordered" evidence="11">
    <location>
        <begin position="1399"/>
        <end position="1425"/>
    </location>
</feature>
<accession>A0A2K5PNC8</accession>
<dbReference type="InterPro" id="IPR010912">
    <property type="entry name" value="SPOC_met"/>
</dbReference>
<dbReference type="GO" id="GO:0031048">
    <property type="term" value="P:regulatory ncRNA-mediated heterochromatin formation"/>
    <property type="evidence" value="ECO:0007669"/>
    <property type="project" value="Ensembl"/>
</dbReference>
<feature type="compositionally biased region" description="Basic and acidic residues" evidence="11">
    <location>
        <begin position="2278"/>
        <end position="2289"/>
    </location>
</feature>
<evidence type="ECO:0000259" key="13">
    <source>
        <dbReference type="PROSITE" id="PS50917"/>
    </source>
</evidence>
<feature type="compositionally biased region" description="Basic and acidic residues" evidence="11">
    <location>
        <begin position="1813"/>
        <end position="1826"/>
    </location>
</feature>
<dbReference type="CDD" id="cd12348">
    <property type="entry name" value="RRM1_SHARP"/>
    <property type="match status" value="1"/>
</dbReference>
<feature type="region of interest" description="Disordered" evidence="11">
    <location>
        <begin position="949"/>
        <end position="1199"/>
    </location>
</feature>
<feature type="compositionally biased region" description="Basic and acidic residues" evidence="11">
    <location>
        <begin position="1488"/>
        <end position="1533"/>
    </location>
</feature>
<evidence type="ECO:0000256" key="3">
    <source>
        <dbReference type="ARBA" id="ARBA00022553"/>
    </source>
</evidence>
<feature type="compositionally biased region" description="Basic and acidic residues" evidence="11">
    <location>
        <begin position="2039"/>
        <end position="2052"/>
    </location>
</feature>
<feature type="compositionally biased region" description="Polar residues" evidence="11">
    <location>
        <begin position="3325"/>
        <end position="3341"/>
    </location>
</feature>
<feature type="compositionally biased region" description="Polar residues" evidence="11">
    <location>
        <begin position="2055"/>
        <end position="2065"/>
    </location>
</feature>
<feature type="region of interest" description="Disordered" evidence="11">
    <location>
        <begin position="3231"/>
        <end position="3396"/>
    </location>
</feature>
<dbReference type="GO" id="GO:0005654">
    <property type="term" value="C:nucleoplasm"/>
    <property type="evidence" value="ECO:0007669"/>
    <property type="project" value="Ensembl"/>
</dbReference>
<evidence type="ECO:0000313" key="15">
    <source>
        <dbReference type="Proteomes" id="UP000233040"/>
    </source>
</evidence>
<evidence type="ECO:0000256" key="7">
    <source>
        <dbReference type="ARBA" id="ARBA00023054"/>
    </source>
</evidence>
<dbReference type="GO" id="GO:0003723">
    <property type="term" value="F:RNA binding"/>
    <property type="evidence" value="ECO:0007669"/>
    <property type="project" value="UniProtKB-UniRule"/>
</dbReference>
<dbReference type="GO" id="GO:0050769">
    <property type="term" value="P:positive regulation of neurogenesis"/>
    <property type="evidence" value="ECO:0007669"/>
    <property type="project" value="Ensembl"/>
</dbReference>
<dbReference type="GO" id="GO:0060816">
    <property type="term" value="P:random inactivation of X chromosome"/>
    <property type="evidence" value="ECO:0007669"/>
    <property type="project" value="Ensembl"/>
</dbReference>
<dbReference type="InterPro" id="IPR035979">
    <property type="entry name" value="RBD_domain_sf"/>
</dbReference>
<feature type="compositionally biased region" description="Low complexity" evidence="11">
    <location>
        <begin position="245"/>
        <end position="294"/>
    </location>
</feature>
<dbReference type="Gene3D" id="3.30.70.330">
    <property type="match status" value="3"/>
</dbReference>
<organism evidence="14 15">
    <name type="scientific">Cebus imitator</name>
    <name type="common">Panamanian white-faced capuchin</name>
    <name type="synonym">Cebus capucinus imitator</name>
    <dbReference type="NCBI Taxonomy" id="2715852"/>
    <lineage>
        <taxon>Eukaryota</taxon>
        <taxon>Metazoa</taxon>
        <taxon>Chordata</taxon>
        <taxon>Craniata</taxon>
        <taxon>Vertebrata</taxon>
        <taxon>Euteleostomi</taxon>
        <taxon>Mammalia</taxon>
        <taxon>Eutheria</taxon>
        <taxon>Euarchontoglires</taxon>
        <taxon>Primates</taxon>
        <taxon>Haplorrhini</taxon>
        <taxon>Platyrrhini</taxon>
        <taxon>Cebidae</taxon>
        <taxon>Cebinae</taxon>
        <taxon>Cebus</taxon>
    </lineage>
</organism>
<dbReference type="InterPro" id="IPR000504">
    <property type="entry name" value="RRM_dom"/>
</dbReference>
<feature type="compositionally biased region" description="Low complexity" evidence="11">
    <location>
        <begin position="1014"/>
        <end position="1023"/>
    </location>
</feature>
<reference evidence="14" key="2">
    <citation type="submission" date="2025-09" db="UniProtKB">
        <authorList>
            <consortium name="Ensembl"/>
        </authorList>
    </citation>
    <scope>IDENTIFICATION</scope>
</reference>
<dbReference type="InterPro" id="IPR049094">
    <property type="entry name" value="MINT_RAM7"/>
</dbReference>
<feature type="region of interest" description="Disordered" evidence="11">
    <location>
        <begin position="70"/>
        <end position="89"/>
    </location>
</feature>
<keyword evidence="15" id="KW-1185">Reference proteome</keyword>
<feature type="compositionally biased region" description="Basic and acidic residues" evidence="11">
    <location>
        <begin position="744"/>
        <end position="773"/>
    </location>
</feature>
<comment type="similarity">
    <text evidence="2">Belongs to the RRM Spen family.</text>
</comment>
<feature type="compositionally biased region" description="Low complexity" evidence="11">
    <location>
        <begin position="1535"/>
        <end position="1554"/>
    </location>
</feature>
<feature type="compositionally biased region" description="Basic and acidic residues" evidence="11">
    <location>
        <begin position="2022"/>
        <end position="2032"/>
    </location>
</feature>
<dbReference type="Pfam" id="PF20809">
    <property type="entry name" value="MINT_MID"/>
    <property type="match status" value="1"/>
</dbReference>
<evidence type="ECO:0000259" key="12">
    <source>
        <dbReference type="PROSITE" id="PS50102"/>
    </source>
</evidence>
<dbReference type="PANTHER" id="PTHR23189">
    <property type="entry name" value="RNA RECOGNITION MOTIF-CONTAINING"/>
    <property type="match status" value="1"/>
</dbReference>
<dbReference type="Ensembl" id="ENSCCAT00000022438.1">
    <property type="protein sequence ID" value="ENSCCAP00000005143.1"/>
    <property type="gene ID" value="ENSCCAG00000020258.1"/>
</dbReference>
<name>A0A2K5PNC8_CEBIM</name>
<feature type="region of interest" description="Disordered" evidence="11">
    <location>
        <begin position="2920"/>
        <end position="2944"/>
    </location>
</feature>
<evidence type="ECO:0000256" key="11">
    <source>
        <dbReference type="SAM" id="MobiDB-lite"/>
    </source>
</evidence>
<feature type="compositionally biased region" description="Basic and acidic residues" evidence="11">
    <location>
        <begin position="1962"/>
        <end position="1973"/>
    </location>
</feature>
<dbReference type="FunFam" id="3.30.70.330:FF:000150">
    <property type="entry name" value="msx2-interacting protein-like isoform X1"/>
    <property type="match status" value="1"/>
</dbReference>
<dbReference type="GO" id="GO:0000122">
    <property type="term" value="P:negative regulation of transcription by RNA polymerase II"/>
    <property type="evidence" value="ECO:0007669"/>
    <property type="project" value="Ensembl"/>
</dbReference>
<feature type="compositionally biased region" description="Basic and acidic residues" evidence="11">
    <location>
        <begin position="2214"/>
        <end position="2226"/>
    </location>
</feature>
<dbReference type="GO" id="GO:0017053">
    <property type="term" value="C:transcription repressor complex"/>
    <property type="evidence" value="ECO:0007669"/>
    <property type="project" value="Ensembl"/>
</dbReference>
<dbReference type="Pfam" id="PF20810">
    <property type="entry name" value="MINT_RID"/>
    <property type="match status" value="1"/>
</dbReference>
<feature type="region of interest" description="Disordered" evidence="11">
    <location>
        <begin position="103"/>
        <end position="164"/>
    </location>
</feature>
<dbReference type="InterPro" id="IPR049095">
    <property type="entry name" value="MINT_MID"/>
</dbReference>
<keyword evidence="6" id="KW-0805">Transcription regulation</keyword>
<keyword evidence="5 10" id="KW-0694">RNA-binding</keyword>
<dbReference type="InterPro" id="IPR034172">
    <property type="entry name" value="SHARP_RRM1"/>
</dbReference>
<feature type="compositionally biased region" description="Polar residues" evidence="11">
    <location>
        <begin position="3383"/>
        <end position="3396"/>
    </location>
</feature>
<feature type="compositionally biased region" description="Basic and acidic residues" evidence="11">
    <location>
        <begin position="2195"/>
        <end position="2205"/>
    </location>
</feature>
<feature type="region of interest" description="Disordered" evidence="11">
    <location>
        <begin position="225"/>
        <end position="302"/>
    </location>
</feature>
<dbReference type="PROSITE" id="PS50917">
    <property type="entry name" value="SPOC"/>
    <property type="match status" value="1"/>
</dbReference>
<dbReference type="SUPFAM" id="SSF100939">
    <property type="entry name" value="SPOC domain-like"/>
    <property type="match status" value="1"/>
</dbReference>
<dbReference type="FunFam" id="3.30.70.330:FF:000088">
    <property type="entry name" value="msx2-interacting protein-like isoform X1"/>
    <property type="match status" value="1"/>
</dbReference>
<feature type="compositionally biased region" description="Polar residues" evidence="11">
    <location>
        <begin position="3289"/>
        <end position="3304"/>
    </location>
</feature>
<feature type="domain" description="SPOC" evidence="13">
    <location>
        <begin position="3403"/>
        <end position="3569"/>
    </location>
</feature>
<dbReference type="InterPro" id="IPR012921">
    <property type="entry name" value="SPOC_C"/>
</dbReference>
<feature type="region of interest" description="Disordered" evidence="11">
    <location>
        <begin position="3031"/>
        <end position="3054"/>
    </location>
</feature>
<evidence type="ECO:0000256" key="8">
    <source>
        <dbReference type="ARBA" id="ARBA00023163"/>
    </source>
</evidence>
<feature type="compositionally biased region" description="Low complexity" evidence="11">
    <location>
        <begin position="973"/>
        <end position="984"/>
    </location>
</feature>
<reference evidence="14" key="1">
    <citation type="submission" date="2025-08" db="UniProtKB">
        <authorList>
            <consortium name="Ensembl"/>
        </authorList>
    </citation>
    <scope>IDENTIFICATION</scope>
</reference>
<feature type="compositionally biased region" description="Polar residues" evidence="11">
    <location>
        <begin position="2258"/>
        <end position="2277"/>
    </location>
</feature>
<feature type="compositionally biased region" description="Basic and acidic residues" evidence="11">
    <location>
        <begin position="192"/>
        <end position="207"/>
    </location>
</feature>
<feature type="region of interest" description="Disordered" evidence="11">
    <location>
        <begin position="581"/>
        <end position="773"/>
    </location>
</feature>
<feature type="compositionally biased region" description="Basic and acidic residues" evidence="11">
    <location>
        <begin position="1403"/>
        <end position="1425"/>
    </location>
</feature>
<sequence>MVRETRHLWVGNLPENVREEKIIEHFKRYGRVESVKILPKRGSEGGVAAFVDFVDIKSAQKAHNSVNKMGDRDLRTDYNEPGTIPSAARGLDDTVSIASRSREVSGFRGGGGGPAYGPPPSLHAREGRYERRLDGASDNRERAYEHSAYGHHERGTGGFDRTRHYDQDYYRDPRERTLQHGLYYASRSRSPNRFDAHDPRYEPRAREQFTLPSVVHRDIYRDDITREVRGRRPDRNYQHSRSRSPHSSQSRNQSPQRLASQASRPTRSPSGSGSRSRSSSSDSISSSSSTSSDSAGITGMSHSSDEPFLAFQKQTDDLVLFGNLDTSLKDGLFHEFKKFGKVTSVQIHGASEERYGLVFFRQQEDQEKALTASKGKLFFGMQIEVTAWIGPETESENEFRPLDERIDEFHPKATRTLFIGNLEKTTTYHDLRNIFQRFGEIVVFTRNIEKNHHCPTEEKMKLIFFNISKILFQFAKLSVYLTYTSQFGQVSKGVSDFIYMISYVSDEETKELISLLFFGREERRASYDYNQDRTYYESVRTPGTYPEDSRRDYPARGREFYSEWETYQGDYYESRYYDDPREYRDYRNDPYEQDIREYSYRQRERERERERFESDRDRDHERRPIERSQSPVHLRRPQSPGASPSQAERLPSDSERRLYSRSSDRSGSCSSLSPPRYEKLDKSRLERYTKNEKTDKERTFDPERVERERRLIRKEKVEKDKTDRQKRKGKVHSPSSQSSETDQENEREQSPEKPRSSNKLSREKTDKEGIAKNRLELMPCVVLTRVKEKEGKVIDHTPVEKLKAKLDNDAVKSALDQKLQVSQTEPVKSDLSKLESVRIKVPKEKGLSSHVEVVEKEGRLKARKHLKPEQAADGVSAVDLEKLEARKRRFADSSLKAERQKPEVKKSSPEMEDARVLSKKQSDTSSREVILLREGEAERKPVRKEILKRESKKIKLDRLNTVASPKDCQELASISVGSGSRPSSDLQARLGEPAGEPVENQEIQSKKTIPSKPQPKQLQLLDDQGSEREEVRKNYCSLRDETPERKSGQEKSHSVNTEEKIGIDIDHTQSYRKQMEQSRRKQQMEMEIAKSEKFGSPKKDVDEYERRSLVHEVGKPPQDVTDDSPPSKKKRMDHVDFDTCTKRERNYRSSRQISEDSERTGCSPSVRHGSFHEDEDPIASPRLMSVKGSPKVDEKGLPYSNITVREESLKFNPYDSSRREQMADMAKIKLSVLNSEDELNRWDPQMKQDPGRFDVSFPNSIIKRDSLRKRSVRDLEPGEVPSDSDEDGEHKSHSPRASALYESSRLSFLLRDREDKLRERDERLSSSLERNKFYSFALDKTITPDTKALLERAKSLSSSREENWSFLDWDSRFANFRNNKDKEKVDSAPRPIPSWYMKKKKIRTDSEGKMDDKKEDHKEEEQERQELFASRFLHSSIFEQDSKRLQHLERKEEDSDFISGRIYGRQTSEGANNTSDSVQEPVVLFHSRFMELTRMQQKEKEKDQKPKEVEKQEDTENHPKTPESASENKESELKTPPSVGPPSVTVVTPESAPSLEKTTGDKMAEAPLVTEEKTVEPATVSEEAKPASEPAPAPVEQLEQVDLPPGTDPNKEATVTPAGVEEGSSGDQLPYMDAKPPTPGASFSQVESNVDPEPDNTQPLSKPAQKSEEATEPKAEKPDATADAEPDANQKAEAAPETQPPASEDLEVDPPVAAKDKKPNKSKRSKTPVQAAAVSIVDKPVTRKSERIDREKLKRSNSPRGEAQKLLELKMEAEKITRTASKNSAVDIENPEPSLPLSRTRRRNVRSVYATMSDHENRSPVKEPVEQPRVTRKRLERELQEAVAVPTTPRRGRPPKTRRRADEEEEEAKEPAETLKPPEGWRSPRSQKTAASGGPQGKKGKNEPKVDAARPEANTEVGPQVGVRESPIEPKAAEEEAASEQKCDRKDIGTDKNPPEAAPIEVVEKKPAPEKNSKSKRGRSRNSRLAVDKSASLKNVDAAVSPRGTAAQAGEKEAGVVAVSPEKSESPQKEDGLSQLKSDLVDPDKEPEKEDVSASGPSSEATQLAKQMELEQAVEHIAKLAEASASAAYKADAPEGLAPEDRDKPAHQASETELAAAIGSIINDISGEPENFPAAPPPYPGESQTDLQPHAQALQPSEEGIETNEAVSGILETEAATESSGLPVNAPGPSAGPADTKESRGKSSETSHLVPEAKGSKEVEVALVRKEKGRQKTTRSRRKRNTNRKVVAPVESRVPESDQAQGKSPATNEETTVQHTEAPQEEKQSEKPHSTPPQPCTSNPGKTPSTENLSQEISVEERTPTKVSVPPDLPPTPQPVPVDEEPQARFRVHSIIESDPVTPPSDPSMPIPTLPSVTAAKLSPPVASGGIPHQSPPTKVTEWITRQEEPRAQSTPSPALPPDTKASDVDTSSSTLRKILMDPKYVSATGVTSTSVTTAIAEPVSAAPCLHEAPPPPVESKKALEEKTAAPVTNNSETQASEVLVAADKEKVAPVIAPKITSVISRMPVSIDLENSQKITLAKPAPQTLTGLVSALTGLVNVSLVPVNALKGPVKGSVTTLKSLVSTPAGPVNVLKGPVNVLTGPVNVLTTPVNATVGTVNAAPGTVNAAAGAVNATANAVTVTAGAVTAASGGVTATTGTVTMAGAVIAPSAKCKQRASANENSRFHPGSMPVIDDRPADAGSGAGLRVNTSEGVVLLSYSGQKTEGPQRISAKISQIPPASAMDIEFQQSVSKSQVKPDSVTASQPPPKGPQAPAGYANVATHSTLVLTAQTYNASPVISSVKADRPSLEKPEPIHLSVSTPVTQGGTVKVLTQGINTPPVLVHNQLVLTPSIVTTNKKLADPVTLKIETKVLQPANLGSTLTPHHPPALPSKLPTEVNHIPSGPSIPADRTVSHLAAAKLDAHSRPSGPGPSPFPRASHPSSTASTALSTNATVMLAAGIPVPQFISSIHPEQSVIMPPHSITQTVSLSHLSQGEVRMNTPTLPSITYSIRPEALHSPRAPLQPQQIEVRAPQRASTPQPAPAGVPALASQHPPEEEVHYHLPVARATAPVQSEVLVMQSEYRLHPYTVPRDVRIMVHPHVTAVSEQPRATDGVVKVPPASKAPQQPGKEAAKTPDAKAAPTPSPAPTPTPTPVPVPVPVPVPAPAPAPHGEARILTVTPSNQLQGLPLTPPVVVTHGVQIVHSSGELFQEYRYGDIRTYHTPAQLTHTQFPAASSVGLPSRTKTAAQAPPPEGEPLQPSQPVQSTQPAQPAPPCPPSQLSQPGQPPSSKMPQVSQEAKGTQTGVEQPRLSAGPANRPPEPHAQVQRAQVETGPTSYPSPVSVSMKPDLPVPLPAQTAPKQTLFVPTTSGPSTPPGLVLPHTEFQPTPKQDSSPHLTSQRPVDMVQLLKKYPIVWQGLLALKNDTAAVQLHFVSGNNVLAHRSLPLSEGGPPLRIAQRMRLEASQLEGVARRMTVETDYCLLLALPCGRDQEDVVSQTESLKAAFITYLQAKQAAGIINVPNPGSNQPAYVLQIFPPCEFSESHLSRLAPDLLASISNISPHLMIVIASV</sequence>
<feature type="domain" description="RRM" evidence="12">
    <location>
        <begin position="317"/>
        <end position="385"/>
    </location>
</feature>
<proteinExistence type="inferred from homology"/>
<feature type="compositionally biased region" description="Low complexity" evidence="11">
    <location>
        <begin position="2934"/>
        <end position="2944"/>
    </location>
</feature>
<dbReference type="GO" id="GO:0003714">
    <property type="term" value="F:transcription corepressor activity"/>
    <property type="evidence" value="ECO:0007669"/>
    <property type="project" value="Ensembl"/>
</dbReference>
<feature type="region of interest" description="Disordered" evidence="11">
    <location>
        <begin position="1268"/>
        <end position="1299"/>
    </location>
</feature>
<evidence type="ECO:0000256" key="9">
    <source>
        <dbReference type="ARBA" id="ARBA00023242"/>
    </source>
</evidence>
<gene>
    <name evidence="14" type="primary">SPEN</name>
</gene>
<feature type="compositionally biased region" description="Low complexity" evidence="11">
    <location>
        <begin position="1587"/>
        <end position="1596"/>
    </location>
</feature>
<dbReference type="Proteomes" id="UP000233040">
    <property type="component" value="Unassembled WGS sequence"/>
</dbReference>
<feature type="compositionally biased region" description="Pro residues" evidence="11">
    <location>
        <begin position="2357"/>
        <end position="2369"/>
    </location>
</feature>
<evidence type="ECO:0000256" key="2">
    <source>
        <dbReference type="ARBA" id="ARBA00005387"/>
    </source>
</evidence>
<feature type="region of interest" description="Disordered" evidence="11">
    <location>
        <begin position="2745"/>
        <end position="2773"/>
    </location>
</feature>
<keyword evidence="8" id="KW-0804">Transcription</keyword>
<evidence type="ECO:0000256" key="10">
    <source>
        <dbReference type="PROSITE-ProRule" id="PRU00176"/>
    </source>
</evidence>
<evidence type="ECO:0000256" key="6">
    <source>
        <dbReference type="ARBA" id="ARBA00023015"/>
    </source>
</evidence>
<feature type="compositionally biased region" description="Pro residues" evidence="11">
    <location>
        <begin position="3141"/>
        <end position="3165"/>
    </location>
</feature>
<feature type="compositionally biased region" description="Basic and acidic residues" evidence="11">
    <location>
        <begin position="949"/>
        <end position="958"/>
    </location>
</feature>
<dbReference type="PROSITE" id="PS50102">
    <property type="entry name" value="RRM"/>
    <property type="match status" value="2"/>
</dbReference>
<feature type="compositionally biased region" description="Polar residues" evidence="11">
    <location>
        <begin position="1465"/>
        <end position="1478"/>
    </location>
</feature>
<dbReference type="FunFam" id="2.40.290.10:FF:000002">
    <property type="entry name" value="Spen family transcriptional repressor"/>
    <property type="match status" value="1"/>
</dbReference>
<keyword evidence="3" id="KW-0597">Phosphoprotein</keyword>
<feature type="compositionally biased region" description="Basic and acidic residues" evidence="11">
    <location>
        <begin position="1025"/>
        <end position="1114"/>
    </location>
</feature>
<feature type="region of interest" description="Disordered" evidence="11">
    <location>
        <begin position="2876"/>
        <end position="2908"/>
    </location>
</feature>
<feature type="region of interest" description="Disordered" evidence="11">
    <location>
        <begin position="2084"/>
        <end position="2431"/>
    </location>
</feature>
<dbReference type="InterPro" id="IPR049093">
    <property type="entry name" value="MINT_RID"/>
</dbReference>
<protein>
    <submittedName>
        <fullName evidence="14">Spen family transcriptional repressor</fullName>
    </submittedName>
</protein>
<evidence type="ECO:0000313" key="14">
    <source>
        <dbReference type="Ensembl" id="ENSCCAP00000005143.1"/>
    </source>
</evidence>
<feature type="compositionally biased region" description="Pro residues" evidence="11">
    <location>
        <begin position="2327"/>
        <end position="2336"/>
    </location>
</feature>
<dbReference type="SMART" id="SM00360">
    <property type="entry name" value="RRM"/>
    <property type="match status" value="3"/>
</dbReference>
<dbReference type="Pfam" id="PF07744">
    <property type="entry name" value="SPOC"/>
    <property type="match status" value="1"/>
</dbReference>
<dbReference type="Pfam" id="PF00076">
    <property type="entry name" value="RRM_1"/>
    <property type="match status" value="1"/>
</dbReference>
<feature type="compositionally biased region" description="Basic and acidic residues" evidence="11">
    <location>
        <begin position="676"/>
        <end position="723"/>
    </location>
</feature>
<feature type="compositionally biased region" description="Basic and acidic residues" evidence="11">
    <location>
        <begin position="1740"/>
        <end position="1754"/>
    </location>
</feature>
<feature type="compositionally biased region" description="Basic residues" evidence="11">
    <location>
        <begin position="1850"/>
        <end position="1859"/>
    </location>
</feature>
<feature type="compositionally biased region" description="Polar residues" evidence="11">
    <location>
        <begin position="2745"/>
        <end position="2762"/>
    </location>
</feature>
<feature type="compositionally biased region" description="Basic and acidic residues" evidence="11">
    <location>
        <begin position="1443"/>
        <end position="1453"/>
    </location>
</feature>
<feature type="compositionally biased region" description="Basic and acidic residues" evidence="11">
    <location>
        <begin position="1133"/>
        <end position="1159"/>
    </location>
</feature>
<feature type="compositionally biased region" description="Basic and acidic residues" evidence="11">
    <location>
        <begin position="1665"/>
        <end position="1680"/>
    </location>
</feature>
<evidence type="ECO:0000256" key="1">
    <source>
        <dbReference type="ARBA" id="ARBA00004123"/>
    </source>
</evidence>
<keyword evidence="4" id="KW-0945">Host-virus interaction</keyword>
<dbReference type="GeneTree" id="ENSGT00940000157087"/>
<dbReference type="SUPFAM" id="SSF54928">
    <property type="entry name" value="RNA-binding domain, RBD"/>
    <property type="match status" value="2"/>
</dbReference>
<feature type="compositionally biased region" description="Basic and acidic residues" evidence="11">
    <location>
        <begin position="1558"/>
        <end position="1575"/>
    </location>
</feature>
<dbReference type="InterPro" id="IPR016194">
    <property type="entry name" value="SPOC-like_C_dom_sf"/>
</dbReference>
<feature type="region of interest" description="Disordered" evidence="11">
    <location>
        <begin position="1443"/>
        <end position="1764"/>
    </location>
</feature>
<dbReference type="STRING" id="9516.ENSCCAP00000005143"/>
<feature type="region of interest" description="Disordered" evidence="11">
    <location>
        <begin position="889"/>
        <end position="935"/>
    </location>
</feature>
<feature type="region of interest" description="Disordered" evidence="11">
    <location>
        <begin position="1778"/>
        <end position="2069"/>
    </location>
</feature>
<keyword evidence="7" id="KW-0175">Coiled coil</keyword>
<feature type="compositionally biased region" description="Basic and acidic residues" evidence="11">
    <location>
        <begin position="895"/>
        <end position="935"/>
    </location>
</feature>
<feature type="compositionally biased region" description="Basic and acidic residues" evidence="11">
    <location>
        <begin position="1926"/>
        <end position="1954"/>
    </location>
</feature>
<feature type="compositionally biased region" description="Basic and acidic residues" evidence="11">
    <location>
        <begin position="581"/>
        <end position="626"/>
    </location>
</feature>
<dbReference type="GO" id="GO:0061629">
    <property type="term" value="F:RNA polymerase II-specific DNA-binding transcription factor binding"/>
    <property type="evidence" value="ECO:0007669"/>
    <property type="project" value="Ensembl"/>
</dbReference>
<dbReference type="Pfam" id="PF20808">
    <property type="entry name" value="MINT_RAM7"/>
    <property type="match status" value="1"/>
</dbReference>
<feature type="region of interest" description="Disordered" evidence="11">
    <location>
        <begin position="183"/>
        <end position="209"/>
    </location>
</feature>
<dbReference type="OMA" id="CLHEVPP"/>
<feature type="compositionally biased region" description="Basic residues" evidence="11">
    <location>
        <begin position="2227"/>
        <end position="2243"/>
    </location>
</feature>
<feature type="compositionally biased region" description="Basic and acidic residues" evidence="11">
    <location>
        <begin position="1900"/>
        <end position="1910"/>
    </location>
</feature>
<evidence type="ECO:0000256" key="5">
    <source>
        <dbReference type="ARBA" id="ARBA00022884"/>
    </source>
</evidence>